<evidence type="ECO:0000313" key="5">
    <source>
        <dbReference type="Proteomes" id="UP000006062"/>
    </source>
</evidence>
<organism evidence="4 5">
    <name type="scientific">Thiocystis violascens (strain ATCC 17096 / DSM 198 / 6111)</name>
    <name type="common">Chromatium violascens</name>
    <dbReference type="NCBI Taxonomy" id="765911"/>
    <lineage>
        <taxon>Bacteria</taxon>
        <taxon>Pseudomonadati</taxon>
        <taxon>Pseudomonadota</taxon>
        <taxon>Gammaproteobacteria</taxon>
        <taxon>Chromatiales</taxon>
        <taxon>Chromatiaceae</taxon>
        <taxon>Thiocystis</taxon>
    </lineage>
</organism>
<dbReference type="InterPro" id="IPR038492">
    <property type="entry name" value="GBBH-like_N_sf"/>
</dbReference>
<dbReference type="RefSeq" id="WP_014777541.1">
    <property type="nucleotide sequence ID" value="NC_018012.1"/>
</dbReference>
<evidence type="ECO:0000256" key="2">
    <source>
        <dbReference type="ARBA" id="ARBA00023004"/>
    </source>
</evidence>
<dbReference type="KEGG" id="tvi:Thivi_1025"/>
<evidence type="ECO:0000259" key="3">
    <source>
        <dbReference type="Pfam" id="PF06155"/>
    </source>
</evidence>
<dbReference type="InterPro" id="IPR003749">
    <property type="entry name" value="ThiS/MoaD-like"/>
</dbReference>
<dbReference type="InterPro" id="IPR012675">
    <property type="entry name" value="Beta-grasp_dom_sf"/>
</dbReference>
<evidence type="ECO:0000313" key="4">
    <source>
        <dbReference type="EMBL" id="AFL73056.1"/>
    </source>
</evidence>
<sequence length="215" mass="24445">MTEQPSQRHPTEINLHAKSRLLTIVFDDGASFDLPCEYLRVFSRAAEVRTLNRPVTGKETVNILAIEPQGQYAVRILFDDGHDTGIYSWDTLYRLGQEKARNWSDYLAKLEQIGYRRAEPEQGEKRIRLLYFAWLAHKLRKESEELTVPAEVGDIASLIRWLGSRKRGAAVLFEAGRVRVTINKQFSEPFTKLHDGDEVGIVPTSPTPPATPDLI</sequence>
<dbReference type="Pfam" id="PF02597">
    <property type="entry name" value="ThiS"/>
    <property type="match status" value="1"/>
</dbReference>
<dbReference type="PANTHER" id="PTHR35303">
    <property type="entry name" value="OS02G0197800 PROTEIN"/>
    <property type="match status" value="1"/>
</dbReference>
<dbReference type="eggNOG" id="COG1977">
    <property type="taxonomic scope" value="Bacteria"/>
</dbReference>
<dbReference type="PANTHER" id="PTHR35303:SF5">
    <property type="entry name" value="OS02G0197800 PROTEIN"/>
    <property type="match status" value="1"/>
</dbReference>
<accession>I3Y7T8</accession>
<dbReference type="eggNOG" id="COG3536">
    <property type="taxonomic scope" value="Bacteria"/>
</dbReference>
<dbReference type="Proteomes" id="UP000006062">
    <property type="component" value="Chromosome"/>
</dbReference>
<keyword evidence="2" id="KW-0408">Iron</keyword>
<protein>
    <recommendedName>
        <fullName evidence="3">Gamma-butyrobetaine hydroxylase-like N-terminal domain-containing protein</fullName>
    </recommendedName>
</protein>
<dbReference type="STRING" id="765911.Thivi_1025"/>
<evidence type="ECO:0000256" key="1">
    <source>
        <dbReference type="ARBA" id="ARBA00022723"/>
    </source>
</evidence>
<dbReference type="EMBL" id="CP003154">
    <property type="protein sequence ID" value="AFL73056.1"/>
    <property type="molecule type" value="Genomic_DNA"/>
</dbReference>
<keyword evidence="1" id="KW-0479">Metal-binding</keyword>
<dbReference type="Gene3D" id="3.30.2020.30">
    <property type="match status" value="1"/>
</dbReference>
<feature type="domain" description="Gamma-butyrobetaine hydroxylase-like N-terminal" evidence="3">
    <location>
        <begin position="13"/>
        <end position="93"/>
    </location>
</feature>
<dbReference type="GO" id="GO:0046872">
    <property type="term" value="F:metal ion binding"/>
    <property type="evidence" value="ECO:0007669"/>
    <property type="project" value="UniProtKB-KW"/>
</dbReference>
<dbReference type="Gene3D" id="3.10.20.30">
    <property type="match status" value="1"/>
</dbReference>
<dbReference type="AlphaFoldDB" id="I3Y7T8"/>
<name>I3Y7T8_THIV6</name>
<gene>
    <name evidence="4" type="ordered locus">Thivi_1025</name>
</gene>
<proteinExistence type="predicted"/>
<dbReference type="Pfam" id="PF06155">
    <property type="entry name" value="GBBH-like_N"/>
    <property type="match status" value="1"/>
</dbReference>
<reference evidence="4 5" key="1">
    <citation type="submission" date="2012-06" db="EMBL/GenBank/DDBJ databases">
        <title>Complete sequence of Thiocystis violascens DSM 198.</title>
        <authorList>
            <consortium name="US DOE Joint Genome Institute"/>
            <person name="Lucas S."/>
            <person name="Han J."/>
            <person name="Lapidus A."/>
            <person name="Cheng J.-F."/>
            <person name="Goodwin L."/>
            <person name="Pitluck S."/>
            <person name="Peters L."/>
            <person name="Ovchinnikova G."/>
            <person name="Teshima H."/>
            <person name="Detter J.C."/>
            <person name="Han C."/>
            <person name="Tapia R."/>
            <person name="Land M."/>
            <person name="Hauser L."/>
            <person name="Kyrpides N."/>
            <person name="Ivanova N."/>
            <person name="Pagani I."/>
            <person name="Vogl K."/>
            <person name="Liu Z."/>
            <person name="Frigaard N.-U."/>
            <person name="Bryant D."/>
            <person name="Woyke T."/>
        </authorList>
    </citation>
    <scope>NUCLEOTIDE SEQUENCE [LARGE SCALE GENOMIC DNA]</scope>
    <source>
        <strain evidence="5">ATCC 17096 / DSM 198 / 6111</strain>
    </source>
</reference>
<dbReference type="SUPFAM" id="SSF54285">
    <property type="entry name" value="MoaD/ThiS"/>
    <property type="match status" value="1"/>
</dbReference>
<dbReference type="OrthoDB" id="9794178at2"/>
<dbReference type="HOGENOM" id="CLU_1260965_0_0_6"/>
<keyword evidence="5" id="KW-1185">Reference proteome</keyword>
<dbReference type="InterPro" id="IPR010376">
    <property type="entry name" value="GBBH-like_N"/>
</dbReference>
<dbReference type="InterPro" id="IPR016155">
    <property type="entry name" value="Mopterin_synth/thiamin_S_b"/>
</dbReference>